<evidence type="ECO:0000256" key="1">
    <source>
        <dbReference type="SAM" id="MobiDB-lite"/>
    </source>
</evidence>
<name>A0A5A7Q1R7_STRAF</name>
<comment type="caution">
    <text evidence="2">The sequence shown here is derived from an EMBL/GenBank/DDBJ whole genome shotgun (WGS) entry which is preliminary data.</text>
</comment>
<evidence type="ECO:0000313" key="2">
    <source>
        <dbReference type="EMBL" id="GER38964.1"/>
    </source>
</evidence>
<evidence type="ECO:0000313" key="3">
    <source>
        <dbReference type="Proteomes" id="UP000325081"/>
    </source>
</evidence>
<accession>A0A5A7Q1R7</accession>
<gene>
    <name evidence="2" type="ORF">STAS_15516</name>
</gene>
<feature type="region of interest" description="Disordered" evidence="1">
    <location>
        <begin position="156"/>
        <end position="202"/>
    </location>
</feature>
<sequence>MIPRKTPIRLRRLRSIFLAPFPFEGGAYAFLCDNQFLSYDKKSSSVAHPSSRSVGKCYSLRSGQGMGIGFILRATEDARSTVEAPSSKFNGLGPKMAKESFLPVWPVLSLGNYPVLVNKPATAKKEQAGTSPRKGFRSGILNRNMRELGLGKEVPVRRADKPGKRKRARGLDRGENWMKPDSSRSGYLALCNSPRPKDISQR</sequence>
<dbReference type="AlphaFoldDB" id="A0A5A7Q1R7"/>
<proteinExistence type="predicted"/>
<protein>
    <submittedName>
        <fullName evidence="2">(E)-beta-farnesene synthase</fullName>
    </submittedName>
</protein>
<reference evidence="3" key="1">
    <citation type="journal article" date="2019" name="Curr. Biol.">
        <title>Genome Sequence of Striga asiatica Provides Insight into the Evolution of Plant Parasitism.</title>
        <authorList>
            <person name="Yoshida S."/>
            <person name="Kim S."/>
            <person name="Wafula E.K."/>
            <person name="Tanskanen J."/>
            <person name="Kim Y.M."/>
            <person name="Honaas L."/>
            <person name="Yang Z."/>
            <person name="Spallek T."/>
            <person name="Conn C.E."/>
            <person name="Ichihashi Y."/>
            <person name="Cheong K."/>
            <person name="Cui S."/>
            <person name="Der J.P."/>
            <person name="Gundlach H."/>
            <person name="Jiao Y."/>
            <person name="Hori C."/>
            <person name="Ishida J.K."/>
            <person name="Kasahara H."/>
            <person name="Kiba T."/>
            <person name="Kim M.S."/>
            <person name="Koo N."/>
            <person name="Laohavisit A."/>
            <person name="Lee Y.H."/>
            <person name="Lumba S."/>
            <person name="McCourt P."/>
            <person name="Mortimer J.C."/>
            <person name="Mutuku J.M."/>
            <person name="Nomura T."/>
            <person name="Sasaki-Sekimoto Y."/>
            <person name="Seto Y."/>
            <person name="Wang Y."/>
            <person name="Wakatake T."/>
            <person name="Sakakibara H."/>
            <person name="Demura T."/>
            <person name="Yamaguchi S."/>
            <person name="Yoneyama K."/>
            <person name="Manabe R.I."/>
            <person name="Nelson D.C."/>
            <person name="Schulman A.H."/>
            <person name="Timko M.P."/>
            <person name="dePamphilis C.W."/>
            <person name="Choi D."/>
            <person name="Shirasu K."/>
        </authorList>
    </citation>
    <scope>NUCLEOTIDE SEQUENCE [LARGE SCALE GENOMIC DNA]</scope>
    <source>
        <strain evidence="3">cv. UVA1</strain>
    </source>
</reference>
<organism evidence="2 3">
    <name type="scientific">Striga asiatica</name>
    <name type="common">Asiatic witchweed</name>
    <name type="synonym">Buchnera asiatica</name>
    <dbReference type="NCBI Taxonomy" id="4170"/>
    <lineage>
        <taxon>Eukaryota</taxon>
        <taxon>Viridiplantae</taxon>
        <taxon>Streptophyta</taxon>
        <taxon>Embryophyta</taxon>
        <taxon>Tracheophyta</taxon>
        <taxon>Spermatophyta</taxon>
        <taxon>Magnoliopsida</taxon>
        <taxon>eudicotyledons</taxon>
        <taxon>Gunneridae</taxon>
        <taxon>Pentapetalae</taxon>
        <taxon>asterids</taxon>
        <taxon>lamiids</taxon>
        <taxon>Lamiales</taxon>
        <taxon>Orobanchaceae</taxon>
        <taxon>Buchnereae</taxon>
        <taxon>Striga</taxon>
    </lineage>
</organism>
<feature type="compositionally biased region" description="Basic and acidic residues" evidence="1">
    <location>
        <begin position="169"/>
        <end position="182"/>
    </location>
</feature>
<dbReference type="EMBL" id="BKCP01005572">
    <property type="protein sequence ID" value="GER38964.1"/>
    <property type="molecule type" value="Genomic_DNA"/>
</dbReference>
<dbReference type="Proteomes" id="UP000325081">
    <property type="component" value="Unassembled WGS sequence"/>
</dbReference>
<keyword evidence="3" id="KW-1185">Reference proteome</keyword>